<dbReference type="SUPFAM" id="SSF52540">
    <property type="entry name" value="P-loop containing nucleoside triphosphate hydrolases"/>
    <property type="match status" value="1"/>
</dbReference>
<dbReference type="InterPro" id="IPR027417">
    <property type="entry name" value="P-loop_NTPase"/>
</dbReference>
<proteinExistence type="predicted"/>
<feature type="domain" description="Endonuclease GajA/Old nuclease/RecF-like AAA" evidence="1">
    <location>
        <begin position="30"/>
        <end position="341"/>
    </location>
</feature>
<evidence type="ECO:0000313" key="3">
    <source>
        <dbReference type="Proteomes" id="UP001343698"/>
    </source>
</evidence>
<dbReference type="EMBL" id="JAZDDF010000002">
    <property type="protein sequence ID" value="MEE1972348.1"/>
    <property type="molecule type" value="Genomic_DNA"/>
</dbReference>
<reference evidence="2 3" key="1">
    <citation type="submission" date="2024-01" db="EMBL/GenBank/DDBJ databases">
        <title>Maribacter spp. originated from different algae showed divergent polysaccharides utilization ability.</title>
        <authorList>
            <person name="Wang H."/>
            <person name="Wu Y."/>
        </authorList>
    </citation>
    <scope>NUCLEOTIDE SEQUENCE [LARGE SCALE GENOMIC DNA]</scope>
    <source>
        <strain evidence="2 3">KPT27_14</strain>
    </source>
</reference>
<dbReference type="InterPro" id="IPR051396">
    <property type="entry name" value="Bact_Antivir_Def_Nuclease"/>
</dbReference>
<comment type="caution">
    <text evidence="2">The sequence shown here is derived from an EMBL/GenBank/DDBJ whole genome shotgun (WGS) entry which is preliminary data.</text>
</comment>
<gene>
    <name evidence="2" type="ORF">V1H85_07825</name>
</gene>
<accession>A0ABU7II11</accession>
<dbReference type="Pfam" id="PF13175">
    <property type="entry name" value="AAA_15"/>
    <property type="match status" value="1"/>
</dbReference>
<name>A0ABU7II11_9FLAO</name>
<dbReference type="InterPro" id="IPR041685">
    <property type="entry name" value="AAA_GajA/Old/RecF-like"/>
</dbReference>
<dbReference type="Gene3D" id="3.40.50.300">
    <property type="entry name" value="P-loop containing nucleotide triphosphate hydrolases"/>
    <property type="match status" value="1"/>
</dbReference>
<dbReference type="Proteomes" id="UP001343698">
    <property type="component" value="Unassembled WGS sequence"/>
</dbReference>
<keyword evidence="2" id="KW-0547">Nucleotide-binding</keyword>
<dbReference type="GO" id="GO:0005524">
    <property type="term" value="F:ATP binding"/>
    <property type="evidence" value="ECO:0007669"/>
    <property type="project" value="UniProtKB-KW"/>
</dbReference>
<protein>
    <submittedName>
        <fullName evidence="2">ATP-binding protein</fullName>
    </submittedName>
</protein>
<organism evidence="2 3">
    <name type="scientific">Maribacter flavus</name>
    <dbReference type="NCBI Taxonomy" id="1658664"/>
    <lineage>
        <taxon>Bacteria</taxon>
        <taxon>Pseudomonadati</taxon>
        <taxon>Bacteroidota</taxon>
        <taxon>Flavobacteriia</taxon>
        <taxon>Flavobacteriales</taxon>
        <taxon>Flavobacteriaceae</taxon>
        <taxon>Maribacter</taxon>
    </lineage>
</organism>
<dbReference type="PANTHER" id="PTHR43581:SF4">
    <property type="entry name" value="ATP_GTP PHOSPHATASE"/>
    <property type="match status" value="1"/>
</dbReference>
<keyword evidence="3" id="KW-1185">Reference proteome</keyword>
<sequence>MLGAIKINTDKLSQFTTHKTEGFIFGIKRNNVFVGVNNSGKSRLLREIVNKNEGLEFFRNDINQDEFKRIRSSFISLYSNAIRYSRQLGFKIKDEFNYTEIINKISIDNSIKFLEFAIKSSNIGEEAFDLSVNHQKSHLEEVITQFRNLRDNILSQYRQFLLNKNVKTLYVPILRGLRPIQYTESNTFNNKDSFLERTKFDYFKTTAQNLSIYTGLSIYDDIRKLLLGTENQRKEIKEFEVFLGEHIFKRNVTLIPKYDEDVLHIKLGNDKQYEIYNLGDGLQTIISILFPIFLKRNEEVIVCIEEPENHLHPAWQLRLLNALKLFSKHIFFYSTHSNVFINDSSISLYSISKSGKQSFISFLELEEEKLKIIQDLGYKPSDLFQTNYVLWVEGPSDKLYLNYWISELAPDLKEDVHYSIMYYGGETYKSFLINNGELELKLIKKLNQNFGIILDSDRRNKYESHNPKKKQIEQLFLETGNFCWLMKYREIENYIPLEVFKEAIQQLYNTEINIKPGEFEDRCLVEDLNAKVQFRSTIKLPQEIFAKIQKNGNGSTKGISSRELRKHIEKALQETTKNSFKIRKVKVAEEVIGLKPKIIENELKSQLNRLIEKIKKANQIH</sequence>
<evidence type="ECO:0000313" key="2">
    <source>
        <dbReference type="EMBL" id="MEE1972348.1"/>
    </source>
</evidence>
<dbReference type="PANTHER" id="PTHR43581">
    <property type="entry name" value="ATP/GTP PHOSPHATASE"/>
    <property type="match status" value="1"/>
</dbReference>
<dbReference type="RefSeq" id="WP_272636424.1">
    <property type="nucleotide sequence ID" value="NZ_JAZDDF010000002.1"/>
</dbReference>
<keyword evidence="2" id="KW-0067">ATP-binding</keyword>
<evidence type="ECO:0000259" key="1">
    <source>
        <dbReference type="Pfam" id="PF13175"/>
    </source>
</evidence>